<sequence length="203" mass="23218">MVGKITLTYFNGQGRAEVARIILNYSGQEFNDVRVSFDKEWPLIKEQQPFKQLPVLEVDGVQIAQARAFELLLAQRFHLVGKNDVEAALNLQYVLAIDDVQANGKSMFYEKDAEKKKELFKVYAAEHVTPFLKLVTQFLAKNGHGHLVGSEISYADISLYQYLWGLINRNGFVIEGAINEFYHKIGNTPKIKKYIESRPKTDF</sequence>
<protein>
    <submittedName>
        <fullName evidence="2">Glutathione S-transferase</fullName>
    </submittedName>
</protein>
<reference evidence="2" key="1">
    <citation type="submission" date="2016-11" db="UniProtKB">
        <authorList>
            <consortium name="WormBaseParasite"/>
        </authorList>
    </citation>
    <scope>IDENTIFICATION</scope>
    <source>
        <strain evidence="2">KR3021</strain>
    </source>
</reference>
<dbReference type="Proteomes" id="UP000095286">
    <property type="component" value="Unplaced"/>
</dbReference>
<organism evidence="1 2">
    <name type="scientific">Rhabditophanes sp. KR3021</name>
    <dbReference type="NCBI Taxonomy" id="114890"/>
    <lineage>
        <taxon>Eukaryota</taxon>
        <taxon>Metazoa</taxon>
        <taxon>Ecdysozoa</taxon>
        <taxon>Nematoda</taxon>
        <taxon>Chromadorea</taxon>
        <taxon>Rhabditida</taxon>
        <taxon>Tylenchina</taxon>
        <taxon>Panagrolaimomorpha</taxon>
        <taxon>Strongyloidoidea</taxon>
        <taxon>Alloionematidae</taxon>
        <taxon>Rhabditophanes</taxon>
    </lineage>
</organism>
<dbReference type="WBParaSite" id="RSKR_0000897400.1">
    <property type="protein sequence ID" value="RSKR_0000897400.1"/>
    <property type="gene ID" value="RSKR_0000897400"/>
</dbReference>
<evidence type="ECO:0000313" key="2">
    <source>
        <dbReference type="WBParaSite" id="RSKR_0000897400.1"/>
    </source>
</evidence>
<proteinExistence type="predicted"/>
<name>A0AC35U961_9BILA</name>
<accession>A0AC35U961</accession>
<evidence type="ECO:0000313" key="1">
    <source>
        <dbReference type="Proteomes" id="UP000095286"/>
    </source>
</evidence>